<accession>A0ABU5TQY3</accession>
<protein>
    <submittedName>
        <fullName evidence="1">Uncharacterized protein</fullName>
    </submittedName>
</protein>
<name>A0ABU5TQY3_9CYAN</name>
<reference evidence="1 2" key="1">
    <citation type="submission" date="2023-12" db="EMBL/GenBank/DDBJ databases">
        <title>Baltic Sea Cyanobacteria.</title>
        <authorList>
            <person name="Delbaje E."/>
            <person name="Fewer D.P."/>
            <person name="Shishido T.K."/>
        </authorList>
    </citation>
    <scope>NUCLEOTIDE SEQUENCE [LARGE SCALE GENOMIC DNA]</scope>
    <source>
        <strain evidence="1 2">UHCC 0370</strain>
    </source>
</reference>
<dbReference type="EMBL" id="JAYGIE010000136">
    <property type="protein sequence ID" value="MEA5480604.1"/>
    <property type="molecule type" value="Genomic_DNA"/>
</dbReference>
<gene>
    <name evidence="1" type="ORF">VB774_23455</name>
</gene>
<proteinExistence type="predicted"/>
<sequence>MNRVYVMEVQIYACGAEASKYQTESAILVGKPKGWLTHLYQKYLC</sequence>
<keyword evidence="2" id="KW-1185">Reference proteome</keyword>
<comment type="caution">
    <text evidence="1">The sequence shown here is derived from an EMBL/GenBank/DDBJ whole genome shotgun (WGS) entry which is preliminary data.</text>
</comment>
<evidence type="ECO:0000313" key="2">
    <source>
        <dbReference type="Proteomes" id="UP001301388"/>
    </source>
</evidence>
<organism evidence="1 2">
    <name type="scientific">Pseudanabaena galeata UHCC 0370</name>
    <dbReference type="NCBI Taxonomy" id="3110310"/>
    <lineage>
        <taxon>Bacteria</taxon>
        <taxon>Bacillati</taxon>
        <taxon>Cyanobacteriota</taxon>
        <taxon>Cyanophyceae</taxon>
        <taxon>Pseudanabaenales</taxon>
        <taxon>Pseudanabaenaceae</taxon>
        <taxon>Pseudanabaena</taxon>
    </lineage>
</organism>
<evidence type="ECO:0000313" key="1">
    <source>
        <dbReference type="EMBL" id="MEA5480604.1"/>
    </source>
</evidence>
<dbReference type="Proteomes" id="UP001301388">
    <property type="component" value="Unassembled WGS sequence"/>
</dbReference>